<accession>A0A5N5UAP7</accession>
<keyword evidence="3" id="KW-1185">Reference proteome</keyword>
<gene>
    <name evidence="2" type="ORF">DM867_00255</name>
</gene>
<proteinExistence type="predicted"/>
<evidence type="ECO:0000313" key="3">
    <source>
        <dbReference type="Proteomes" id="UP000326865"/>
    </source>
</evidence>
<feature type="region of interest" description="Disordered" evidence="1">
    <location>
        <begin position="362"/>
        <end position="381"/>
    </location>
</feature>
<reference evidence="2 3" key="1">
    <citation type="submission" date="2019-10" db="EMBL/GenBank/DDBJ databases">
        <title>Unraveling microbial dark matter from salterns through culturing: the case of the genus Halosegnis.</title>
        <authorList>
            <person name="Duran-Viseras A."/>
            <person name="Andrei A.-S."/>
            <person name="Vera-Gargallo B."/>
            <person name="Ghai R."/>
            <person name="Sanchez-Porro C."/>
            <person name="Ventosa A."/>
        </authorList>
    </citation>
    <scope>NUCLEOTIDE SEQUENCE [LARGE SCALE GENOMIC DNA]</scope>
    <source>
        <strain evidence="2 3">F18-79</strain>
    </source>
</reference>
<evidence type="ECO:0000256" key="1">
    <source>
        <dbReference type="SAM" id="MobiDB-lite"/>
    </source>
</evidence>
<dbReference type="AlphaFoldDB" id="A0A5N5UAP7"/>
<dbReference type="RefSeq" id="WP_152133543.1">
    <property type="nucleotide sequence ID" value="NZ_QKKZ01000001.1"/>
</dbReference>
<dbReference type="EMBL" id="QKKZ01000001">
    <property type="protein sequence ID" value="KAB7515618.1"/>
    <property type="molecule type" value="Genomic_DNA"/>
</dbReference>
<dbReference type="Proteomes" id="UP000326865">
    <property type="component" value="Unassembled WGS sequence"/>
</dbReference>
<feature type="compositionally biased region" description="Basic and acidic residues" evidence="1">
    <location>
        <begin position="362"/>
        <end position="374"/>
    </location>
</feature>
<protein>
    <submittedName>
        <fullName evidence="2">Uncharacterized protein</fullName>
    </submittedName>
</protein>
<comment type="caution">
    <text evidence="2">The sequence shown here is derived from an EMBL/GenBank/DDBJ whole genome shotgun (WGS) entry which is preliminary data.</text>
</comment>
<name>A0A5N5UAP7_9EURY</name>
<evidence type="ECO:0000313" key="2">
    <source>
        <dbReference type="EMBL" id="KAB7515618.1"/>
    </source>
</evidence>
<organism evidence="2 3">
    <name type="scientific">Halosegnis rubeus</name>
    <dbReference type="NCBI Taxonomy" id="2212850"/>
    <lineage>
        <taxon>Archaea</taxon>
        <taxon>Methanobacteriati</taxon>
        <taxon>Methanobacteriota</taxon>
        <taxon>Stenosarchaea group</taxon>
        <taxon>Halobacteria</taxon>
        <taxon>Halobacteriales</taxon>
        <taxon>Natronomonadaceae</taxon>
        <taxon>Halosegnis</taxon>
    </lineage>
</organism>
<sequence>MDATDVRDAPVVFPASIWMLPSDRMVIRRYKPLEYFSDTLQQGYRAKQAGRYDDIFEGRATAQTRRAEEEQASDESRTLANGEEMDLTEGMRQWREANGYHYYPNCWRLGTDESETIWEEYADLQDGVAIETTVGKLKQHLAPSERIRMGFIRYLDWLQEGARGNDPGWPFFFKSREYDEEQEFRALANRGGNALFRTDGLEFTEEHIPEDNPEVINIPANQEGLIDRVILAPEANNDVRSQVESDLEDADLNVPVVDSRLNSNEPPSRGYVARLAGADNYGGREDYLEGLFHDFVEETDWETWETVDVVQINRKGHLSPRDVFLELYRYEDQGPDREVYGHDHLQYEVRAHRYRNGEHETTYLNDHAEETREQLEEESTD</sequence>